<dbReference type="GO" id="GO:0003712">
    <property type="term" value="F:transcription coregulator activity"/>
    <property type="evidence" value="ECO:0007669"/>
    <property type="project" value="TreeGrafter"/>
</dbReference>
<dbReference type="PANTHER" id="PTHR13286:SF6">
    <property type="entry name" value="HISTONE DEACETYLASE COMPLEX SUBUNIT SAP30L-RELATED"/>
    <property type="match status" value="1"/>
</dbReference>
<evidence type="ECO:0000256" key="1">
    <source>
        <dbReference type="ARBA" id="ARBA00004123"/>
    </source>
</evidence>
<keyword evidence="3" id="KW-0678">Repressor</keyword>
<dbReference type="WBParaSite" id="MBELARI_LOCUS11041">
    <property type="protein sequence ID" value="MBELARI_LOCUS11041"/>
    <property type="gene ID" value="MBELARI_LOCUS11041"/>
</dbReference>
<dbReference type="Gene3D" id="6.10.160.20">
    <property type="match status" value="1"/>
</dbReference>
<evidence type="ECO:0000256" key="6">
    <source>
        <dbReference type="ARBA" id="ARBA00023242"/>
    </source>
</evidence>
<evidence type="ECO:0000313" key="10">
    <source>
        <dbReference type="WBParaSite" id="MBELARI_LOCUS11041"/>
    </source>
</evidence>
<comment type="similarity">
    <text evidence="2">Belongs to the SAP30 family.</text>
</comment>
<dbReference type="InterPro" id="IPR038291">
    <property type="entry name" value="SAP30_C_sf"/>
</dbReference>
<keyword evidence="5" id="KW-0804">Transcription</keyword>
<dbReference type="InterPro" id="IPR025718">
    <property type="entry name" value="SAP30_Sin3-bd"/>
</dbReference>
<evidence type="ECO:0000313" key="9">
    <source>
        <dbReference type="Proteomes" id="UP000887575"/>
    </source>
</evidence>
<keyword evidence="4" id="KW-0805">Transcription regulation</keyword>
<dbReference type="PANTHER" id="PTHR13286">
    <property type="entry name" value="SAP30"/>
    <property type="match status" value="1"/>
</dbReference>
<dbReference type="GO" id="GO:0000118">
    <property type="term" value="C:histone deacetylase complex"/>
    <property type="evidence" value="ECO:0007669"/>
    <property type="project" value="TreeGrafter"/>
</dbReference>
<protein>
    <submittedName>
        <fullName evidence="10">Histone deacetylase complex subunit SAP30 Sin3 binding domain-containing protein</fullName>
    </submittedName>
</protein>
<sequence length="373" mass="42910">MSLQRYFKNRERQRFFSIINSSLFESKNVKDEIEEKVNEDAPSTSKNEDAERSFQPESSLCIFLEATDGIWSECDRVAVKPLTQKLQEIVLRRNLLFAVNAQRIFTPRVCNHHWRLIWLSEASSMENLSQNQCPEEQEHEEVVNIQNGNEEPSIELQLQNEEATLKALDFELNDKKRKRKYKRKNGELDDSDSDNDQPGHSKLSRIASRHLVESLIEYSKNTITASEEVGHCNECSYNPEAPCNVTRSLTFDQDITKTLAVEEKRNTELRQRLVEISTRQEPIDAEEDDDHVLSILSAAALRRYRKHFEIPTKPSATKHAMLEGVISHFESMPANAGEAIAHFIAATSQSEKRPQPSFSVSALNSFNRSRRFQ</sequence>
<dbReference type="InterPro" id="IPR024145">
    <property type="entry name" value="His_deAcase_SAP30/SAP30L"/>
</dbReference>
<evidence type="ECO:0000256" key="7">
    <source>
        <dbReference type="SAM" id="MobiDB-lite"/>
    </source>
</evidence>
<dbReference type="Proteomes" id="UP000887575">
    <property type="component" value="Unassembled WGS sequence"/>
</dbReference>
<comment type="subcellular location">
    <subcellularLocation>
        <location evidence="1">Nucleus</location>
    </subcellularLocation>
</comment>
<dbReference type="Pfam" id="PF13867">
    <property type="entry name" value="SAP30_Sin3_bdg"/>
    <property type="match status" value="1"/>
</dbReference>
<proteinExistence type="inferred from homology"/>
<evidence type="ECO:0000256" key="4">
    <source>
        <dbReference type="ARBA" id="ARBA00023015"/>
    </source>
</evidence>
<evidence type="ECO:0000259" key="8">
    <source>
        <dbReference type="Pfam" id="PF13867"/>
    </source>
</evidence>
<keyword evidence="9" id="KW-1185">Reference proteome</keyword>
<dbReference type="GO" id="GO:0006355">
    <property type="term" value="P:regulation of DNA-templated transcription"/>
    <property type="evidence" value="ECO:0007669"/>
    <property type="project" value="TreeGrafter"/>
</dbReference>
<accession>A0AAF3EAT9</accession>
<organism evidence="9 10">
    <name type="scientific">Mesorhabditis belari</name>
    <dbReference type="NCBI Taxonomy" id="2138241"/>
    <lineage>
        <taxon>Eukaryota</taxon>
        <taxon>Metazoa</taxon>
        <taxon>Ecdysozoa</taxon>
        <taxon>Nematoda</taxon>
        <taxon>Chromadorea</taxon>
        <taxon>Rhabditida</taxon>
        <taxon>Rhabditina</taxon>
        <taxon>Rhabditomorpha</taxon>
        <taxon>Rhabditoidea</taxon>
        <taxon>Rhabditidae</taxon>
        <taxon>Mesorhabditinae</taxon>
        <taxon>Mesorhabditis</taxon>
    </lineage>
</organism>
<feature type="region of interest" description="Disordered" evidence="7">
    <location>
        <begin position="179"/>
        <end position="201"/>
    </location>
</feature>
<keyword evidence="6" id="KW-0539">Nucleus</keyword>
<feature type="domain" description="Histone deacetylase complex subunit SAP30 Sin3 binding" evidence="8">
    <location>
        <begin position="296"/>
        <end position="346"/>
    </location>
</feature>
<evidence type="ECO:0000256" key="3">
    <source>
        <dbReference type="ARBA" id="ARBA00022491"/>
    </source>
</evidence>
<reference evidence="10" key="1">
    <citation type="submission" date="2024-02" db="UniProtKB">
        <authorList>
            <consortium name="WormBaseParasite"/>
        </authorList>
    </citation>
    <scope>IDENTIFICATION</scope>
</reference>
<evidence type="ECO:0000256" key="5">
    <source>
        <dbReference type="ARBA" id="ARBA00023163"/>
    </source>
</evidence>
<name>A0AAF3EAT9_9BILA</name>
<evidence type="ECO:0000256" key="2">
    <source>
        <dbReference type="ARBA" id="ARBA00006283"/>
    </source>
</evidence>
<dbReference type="AlphaFoldDB" id="A0AAF3EAT9"/>